<sequence length="31" mass="3521">MFLEGDAFKAVIGICCDLFKNIVAQSRLRDF</sequence>
<gene>
    <name evidence="1" type="ORF">GGQ73_000118</name>
</gene>
<comment type="caution">
    <text evidence="1">The sequence shown here is derived from an EMBL/GenBank/DDBJ whole genome shotgun (WGS) entry which is preliminary data.</text>
</comment>
<organism evidence="1 2">
    <name type="scientific">Rhizobium skierniewicense</name>
    <dbReference type="NCBI Taxonomy" id="984260"/>
    <lineage>
        <taxon>Bacteria</taxon>
        <taxon>Pseudomonadati</taxon>
        <taxon>Pseudomonadota</taxon>
        <taxon>Alphaproteobacteria</taxon>
        <taxon>Hyphomicrobiales</taxon>
        <taxon>Rhizobiaceae</taxon>
        <taxon>Rhizobium/Agrobacterium group</taxon>
        <taxon>Rhizobium</taxon>
    </lineage>
</organism>
<proteinExistence type="predicted"/>
<keyword evidence="2" id="KW-1185">Reference proteome</keyword>
<name>A0A7W6G014_9HYPH</name>
<accession>A0A7W6G014</accession>
<dbReference type="EMBL" id="JACIDV010000001">
    <property type="protein sequence ID" value="MBB3944195.1"/>
    <property type="molecule type" value="Genomic_DNA"/>
</dbReference>
<protein>
    <submittedName>
        <fullName evidence="1">Uncharacterized protein</fullName>
    </submittedName>
</protein>
<dbReference type="AlphaFoldDB" id="A0A7W6G014"/>
<reference evidence="1 2" key="1">
    <citation type="submission" date="2020-08" db="EMBL/GenBank/DDBJ databases">
        <title>Genomic Encyclopedia of Type Strains, Phase IV (KMG-IV): sequencing the most valuable type-strain genomes for metagenomic binning, comparative biology and taxonomic classification.</title>
        <authorList>
            <person name="Goeker M."/>
        </authorList>
    </citation>
    <scope>NUCLEOTIDE SEQUENCE [LARGE SCALE GENOMIC DNA]</scope>
    <source>
        <strain evidence="1 2">DSM 26438</strain>
    </source>
</reference>
<evidence type="ECO:0000313" key="1">
    <source>
        <dbReference type="EMBL" id="MBB3944195.1"/>
    </source>
</evidence>
<dbReference type="Proteomes" id="UP000565286">
    <property type="component" value="Unassembled WGS sequence"/>
</dbReference>
<evidence type="ECO:0000313" key="2">
    <source>
        <dbReference type="Proteomes" id="UP000565286"/>
    </source>
</evidence>